<evidence type="ECO:0000256" key="4">
    <source>
        <dbReference type="ARBA" id="ARBA00022917"/>
    </source>
</evidence>
<dbReference type="GO" id="GO:0016740">
    <property type="term" value="F:transferase activity"/>
    <property type="evidence" value="ECO:0007669"/>
    <property type="project" value="UniProtKB-ARBA"/>
</dbReference>
<dbReference type="Gene3D" id="1.10.287.540">
    <property type="entry name" value="Helix hairpin bin"/>
    <property type="match status" value="1"/>
</dbReference>
<dbReference type="Gene3D" id="3.30.930.10">
    <property type="entry name" value="Bira Bifunctional Protein, Domain 2"/>
    <property type="match status" value="1"/>
</dbReference>
<accession>A0A1M6F412</accession>
<keyword evidence="2" id="KW-0547">Nucleotide-binding</keyword>
<keyword evidence="8" id="KW-1185">Reference proteome</keyword>
<keyword evidence="5 7" id="KW-0030">Aminoacyl-tRNA synthetase</keyword>
<evidence type="ECO:0000256" key="3">
    <source>
        <dbReference type="ARBA" id="ARBA00022840"/>
    </source>
</evidence>
<evidence type="ECO:0000259" key="6">
    <source>
        <dbReference type="PROSITE" id="PS50862"/>
    </source>
</evidence>
<keyword evidence="1" id="KW-0436">Ligase</keyword>
<dbReference type="GO" id="GO:0004812">
    <property type="term" value="F:aminoacyl-tRNA ligase activity"/>
    <property type="evidence" value="ECO:0007669"/>
    <property type="project" value="UniProtKB-KW"/>
</dbReference>
<dbReference type="EMBL" id="FQZL01000008">
    <property type="protein sequence ID" value="SHI92484.1"/>
    <property type="molecule type" value="Genomic_DNA"/>
</dbReference>
<dbReference type="GO" id="GO:0043039">
    <property type="term" value="P:tRNA aminoacylation"/>
    <property type="evidence" value="ECO:0007669"/>
    <property type="project" value="InterPro"/>
</dbReference>
<dbReference type="GO" id="GO:0140096">
    <property type="term" value="F:catalytic activity, acting on a protein"/>
    <property type="evidence" value="ECO:0007669"/>
    <property type="project" value="UniProtKB-ARBA"/>
</dbReference>
<evidence type="ECO:0000313" key="8">
    <source>
        <dbReference type="Proteomes" id="UP000184052"/>
    </source>
</evidence>
<dbReference type="RefSeq" id="WP_073048817.1">
    <property type="nucleotide sequence ID" value="NZ_FQZL01000008.1"/>
</dbReference>
<evidence type="ECO:0000256" key="5">
    <source>
        <dbReference type="ARBA" id="ARBA00023146"/>
    </source>
</evidence>
<reference evidence="7 8" key="1">
    <citation type="submission" date="2016-11" db="EMBL/GenBank/DDBJ databases">
        <authorList>
            <person name="Jaros S."/>
            <person name="Januszkiewicz K."/>
            <person name="Wedrychowicz H."/>
        </authorList>
    </citation>
    <scope>NUCLEOTIDE SEQUENCE [LARGE SCALE GENOMIC DNA]</scope>
    <source>
        <strain evidence="7 8">DSM 17477</strain>
    </source>
</reference>
<evidence type="ECO:0000313" key="7">
    <source>
        <dbReference type="EMBL" id="SHI92484.1"/>
    </source>
</evidence>
<dbReference type="PROSITE" id="PS50862">
    <property type="entry name" value="AA_TRNA_LIGASE_II"/>
    <property type="match status" value="1"/>
</dbReference>
<protein>
    <submittedName>
        <fullName evidence="7">Phenylalanyl-tRNA synthetase alpha chain</fullName>
    </submittedName>
</protein>
<dbReference type="InterPro" id="IPR002319">
    <property type="entry name" value="Phenylalanyl-tRNA_Synthase"/>
</dbReference>
<dbReference type="GO" id="GO:0000049">
    <property type="term" value="F:tRNA binding"/>
    <property type="evidence" value="ECO:0007669"/>
    <property type="project" value="InterPro"/>
</dbReference>
<dbReference type="SUPFAM" id="SSF55681">
    <property type="entry name" value="Class II aaRS and biotin synthetases"/>
    <property type="match status" value="1"/>
</dbReference>
<gene>
    <name evidence="7" type="ORF">SAMN02745751_01347</name>
</gene>
<dbReference type="NCBIfam" id="TIGR02367">
    <property type="entry name" value="PylS_Cterm"/>
    <property type="match status" value="1"/>
</dbReference>
<dbReference type="OrthoDB" id="5417309at2"/>
<dbReference type="GO" id="GO:0006412">
    <property type="term" value="P:translation"/>
    <property type="evidence" value="ECO:0007669"/>
    <property type="project" value="UniProtKB-KW"/>
</dbReference>
<name>A0A1M6F412_9FIRM</name>
<dbReference type="STRING" id="1121476.SAMN02745751_01347"/>
<organism evidence="7 8">
    <name type="scientific">Dethiosulfatibacter aminovorans DSM 17477</name>
    <dbReference type="NCBI Taxonomy" id="1121476"/>
    <lineage>
        <taxon>Bacteria</taxon>
        <taxon>Bacillati</taxon>
        <taxon>Bacillota</taxon>
        <taxon>Tissierellia</taxon>
        <taxon>Dethiosulfatibacter</taxon>
    </lineage>
</organism>
<proteinExistence type="predicted"/>
<feature type="domain" description="Aminoacyl-transfer RNA synthetases class-II family profile" evidence="6">
    <location>
        <begin position="67"/>
        <end position="257"/>
    </location>
</feature>
<dbReference type="InterPro" id="IPR006195">
    <property type="entry name" value="aa-tRNA-synth_II"/>
</dbReference>
<evidence type="ECO:0000256" key="2">
    <source>
        <dbReference type="ARBA" id="ARBA00022741"/>
    </source>
</evidence>
<sequence>MSEKFTVSQVQRLKELDAPNELFDSSFESKKERDEEFKINEKQLARKNRELILNLLEKERVPKVCRIEDQLVEWLTGNERFTRVTTPVIISSGMLDKMTIDSDHPLRSQVFWLDSKKCLRPMHAPSLYTVMRDLYKLTKQPVRIFESGPCFRKETQGANHMNEFTMLNLVELAGVEEGEQMDRLVALAKSAMNAIGLEGYELKIESSEVYGETLDIEYNGIELASGAYGPHVLDANWGIFNTWVGIGFGLERIAMVMSGYSNIKRTGRSLSYINGARLNV</sequence>
<dbReference type="InterPro" id="IPR045864">
    <property type="entry name" value="aa-tRNA-synth_II/BPL/LPL"/>
</dbReference>
<dbReference type="GO" id="GO:0005524">
    <property type="term" value="F:ATP binding"/>
    <property type="evidence" value="ECO:0007669"/>
    <property type="project" value="UniProtKB-KW"/>
</dbReference>
<evidence type="ECO:0000256" key="1">
    <source>
        <dbReference type="ARBA" id="ARBA00022598"/>
    </source>
</evidence>
<keyword evidence="3" id="KW-0067">ATP-binding</keyword>
<keyword evidence="4" id="KW-0648">Protein biosynthesis</keyword>
<dbReference type="Pfam" id="PF01409">
    <property type="entry name" value="tRNA-synt_2d"/>
    <property type="match status" value="1"/>
</dbReference>
<dbReference type="InterPro" id="IPR023877">
    <property type="entry name" value="Pyrrolysyl-tRNA_ligase_C"/>
</dbReference>
<dbReference type="AlphaFoldDB" id="A0A1M6F412"/>
<dbReference type="Proteomes" id="UP000184052">
    <property type="component" value="Unassembled WGS sequence"/>
</dbReference>